<keyword evidence="4 5" id="KW-0472">Membrane</keyword>
<dbReference type="InterPro" id="IPR013525">
    <property type="entry name" value="ABC2_TM"/>
</dbReference>
<keyword evidence="2 5" id="KW-0812">Transmembrane</keyword>
<gene>
    <name evidence="7" type="ORF">IV74_GL001002</name>
</gene>
<evidence type="ECO:0000313" key="7">
    <source>
        <dbReference type="EMBL" id="KRN57747.1"/>
    </source>
</evidence>
<dbReference type="GeneID" id="89589511"/>
<evidence type="ECO:0000313" key="8">
    <source>
        <dbReference type="Proteomes" id="UP000051658"/>
    </source>
</evidence>
<feature type="transmembrane region" description="Helical" evidence="5">
    <location>
        <begin position="343"/>
        <end position="364"/>
    </location>
</feature>
<protein>
    <recommendedName>
        <fullName evidence="6">ABC-2 type transporter transmembrane domain-containing protein</fullName>
    </recommendedName>
</protein>
<sequence length="371" mass="40490">MSIFTIALAEINLTLREKSAIVYMLALPIFLITVLGLALGGSFNQKVQVEDIKIGYTITDAQLQEPFTTFRKEVETAHFAFQKVSSLADGKKKVQETELTAVVEVGKQGLILYYADTLSDFSKSVIEGYLNGFSGEFQLMTTLNQLTPEKAASSPTIPQASTVTIATKGIAGKKAETSIQYYSIAVIAMMMLYGLLYGSSILSSEKRSHTLSRILMTPITKAQLFAGKLIGCISLQALFLAITMLYSRFVFDMNWGSYWLAVYGLFLLEMIAAVSLGLLFDGITKGNSRALASLFSIVITILSAIGGAYFPISDTHTWKNISPVGYISTVIKQAVYQDNVSALLLPASVLLLISFGCIFGYGLLTRKREVL</sequence>
<organism evidence="7 8">
    <name type="scientific">Carnobacterium divergens DSM 20623</name>
    <dbReference type="NCBI Taxonomy" id="1449336"/>
    <lineage>
        <taxon>Bacteria</taxon>
        <taxon>Bacillati</taxon>
        <taxon>Bacillota</taxon>
        <taxon>Bacilli</taxon>
        <taxon>Lactobacillales</taxon>
        <taxon>Carnobacteriaceae</taxon>
        <taxon>Carnobacterium</taxon>
    </lineage>
</organism>
<feature type="transmembrane region" description="Helical" evidence="5">
    <location>
        <begin position="21"/>
        <end position="43"/>
    </location>
</feature>
<dbReference type="PANTHER" id="PTHR43027">
    <property type="entry name" value="DOXORUBICIN RESISTANCE ABC TRANSPORTER PERMEASE PROTEIN DRRC-RELATED"/>
    <property type="match status" value="1"/>
</dbReference>
<feature type="transmembrane region" description="Helical" evidence="5">
    <location>
        <begin position="181"/>
        <end position="203"/>
    </location>
</feature>
<evidence type="ECO:0000256" key="5">
    <source>
        <dbReference type="SAM" id="Phobius"/>
    </source>
</evidence>
<comment type="subcellular location">
    <subcellularLocation>
        <location evidence="1">Membrane</location>
        <topology evidence="1">Multi-pass membrane protein</topology>
    </subcellularLocation>
</comment>
<evidence type="ECO:0000256" key="3">
    <source>
        <dbReference type="ARBA" id="ARBA00022989"/>
    </source>
</evidence>
<dbReference type="InterPro" id="IPR052902">
    <property type="entry name" value="ABC-2_transporter"/>
</dbReference>
<name>A0A0R2HY65_CARDV</name>
<evidence type="ECO:0000256" key="1">
    <source>
        <dbReference type="ARBA" id="ARBA00004141"/>
    </source>
</evidence>
<evidence type="ECO:0000256" key="4">
    <source>
        <dbReference type="ARBA" id="ARBA00023136"/>
    </source>
</evidence>
<dbReference type="GO" id="GO:0140359">
    <property type="term" value="F:ABC-type transporter activity"/>
    <property type="evidence" value="ECO:0007669"/>
    <property type="project" value="InterPro"/>
</dbReference>
<keyword evidence="8" id="KW-1185">Reference proteome</keyword>
<dbReference type="eggNOG" id="COG0842">
    <property type="taxonomic scope" value="Bacteria"/>
</dbReference>
<dbReference type="PATRIC" id="fig|1449336.4.peg.1026"/>
<accession>A0A0R2HY65</accession>
<comment type="caution">
    <text evidence="7">The sequence shown here is derived from an EMBL/GenBank/DDBJ whole genome shotgun (WGS) entry which is preliminary data.</text>
</comment>
<feature type="transmembrane region" description="Helical" evidence="5">
    <location>
        <begin position="258"/>
        <end position="279"/>
    </location>
</feature>
<dbReference type="EMBL" id="JQBS01000001">
    <property type="protein sequence ID" value="KRN57747.1"/>
    <property type="molecule type" value="Genomic_DNA"/>
</dbReference>
<dbReference type="GO" id="GO:0016020">
    <property type="term" value="C:membrane"/>
    <property type="evidence" value="ECO:0007669"/>
    <property type="project" value="UniProtKB-SubCell"/>
</dbReference>
<evidence type="ECO:0000259" key="6">
    <source>
        <dbReference type="Pfam" id="PF12698"/>
    </source>
</evidence>
<dbReference type="Pfam" id="PF12698">
    <property type="entry name" value="ABC2_membrane_3"/>
    <property type="match status" value="1"/>
</dbReference>
<feature type="transmembrane region" description="Helical" evidence="5">
    <location>
        <begin position="291"/>
        <end position="312"/>
    </location>
</feature>
<reference evidence="7 8" key="1">
    <citation type="journal article" date="2015" name="Genome Announc.">
        <title>Expanding the biotechnology potential of lactobacilli through comparative genomics of 213 strains and associated genera.</title>
        <authorList>
            <person name="Sun Z."/>
            <person name="Harris H.M."/>
            <person name="McCann A."/>
            <person name="Guo C."/>
            <person name="Argimon S."/>
            <person name="Zhang W."/>
            <person name="Yang X."/>
            <person name="Jeffery I.B."/>
            <person name="Cooney J.C."/>
            <person name="Kagawa T.F."/>
            <person name="Liu W."/>
            <person name="Song Y."/>
            <person name="Salvetti E."/>
            <person name="Wrobel A."/>
            <person name="Rasinkangas P."/>
            <person name="Parkhill J."/>
            <person name="Rea M.C."/>
            <person name="O'Sullivan O."/>
            <person name="Ritari J."/>
            <person name="Douillard F.P."/>
            <person name="Paul Ross R."/>
            <person name="Yang R."/>
            <person name="Briner A.E."/>
            <person name="Felis G.E."/>
            <person name="de Vos W.M."/>
            <person name="Barrangou R."/>
            <person name="Klaenhammer T.R."/>
            <person name="Caufield P.W."/>
            <person name="Cui Y."/>
            <person name="Zhang H."/>
            <person name="O'Toole P.W."/>
        </authorList>
    </citation>
    <scope>NUCLEOTIDE SEQUENCE [LARGE SCALE GENOMIC DNA]</scope>
    <source>
        <strain evidence="7 8">DSM 20623</strain>
    </source>
</reference>
<dbReference type="RefSeq" id="WP_034568558.1">
    <property type="nucleotide sequence ID" value="NZ_JQBS01000001.1"/>
</dbReference>
<feature type="transmembrane region" description="Helical" evidence="5">
    <location>
        <begin position="224"/>
        <end position="246"/>
    </location>
</feature>
<keyword evidence="3 5" id="KW-1133">Transmembrane helix</keyword>
<dbReference type="AlphaFoldDB" id="A0A0R2HY65"/>
<evidence type="ECO:0000256" key="2">
    <source>
        <dbReference type="ARBA" id="ARBA00022692"/>
    </source>
</evidence>
<proteinExistence type="predicted"/>
<dbReference type="Proteomes" id="UP000051658">
    <property type="component" value="Unassembled WGS sequence"/>
</dbReference>
<dbReference type="PANTHER" id="PTHR43027:SF1">
    <property type="entry name" value="DOXORUBICIN RESISTANCE ABC TRANSPORTER PERMEASE PROTEIN DRRC-RELATED"/>
    <property type="match status" value="1"/>
</dbReference>
<feature type="domain" description="ABC-2 type transporter transmembrane" evidence="6">
    <location>
        <begin position="18"/>
        <end position="357"/>
    </location>
</feature>